<dbReference type="RefSeq" id="WP_281448322.1">
    <property type="nucleotide sequence ID" value="NZ_JASBAO010000001.1"/>
</dbReference>
<dbReference type="EMBL" id="JASBAO010000001">
    <property type="protein sequence ID" value="MDI2091226.1"/>
    <property type="molecule type" value="Genomic_DNA"/>
</dbReference>
<comment type="caution">
    <text evidence="2">The sequence shown here is derived from an EMBL/GenBank/DDBJ whole genome shotgun (WGS) entry which is preliminary data.</text>
</comment>
<evidence type="ECO:0000256" key="1">
    <source>
        <dbReference type="SAM" id="SignalP"/>
    </source>
</evidence>
<reference evidence="2" key="1">
    <citation type="submission" date="2023-05" db="EMBL/GenBank/DDBJ databases">
        <title>Whole genome sequence of Commensalibacter sp.</title>
        <authorList>
            <person name="Charoenyingcharoen P."/>
            <person name="Yukphan P."/>
        </authorList>
    </citation>
    <scope>NUCLEOTIDE SEQUENCE</scope>
    <source>
        <strain evidence="2">TBRC 16381</strain>
    </source>
</reference>
<accession>A0ABT6Q3S5</accession>
<sequence>MVKILTFLCATVNRYYCLCILSSLFFLYAGEAYAQDTPVSLIQKVYSFYTPKPDGNNDELGFDRNGKEEKLLFSPDFLKIIEADEKITSAHQDGSLIDYDFICNCQDFFDGIVVTNIDVLSQSNNKAVVKVYYNFIIDNNQSSPFADNSMPEQTNSFNLIRINHRWYIDDVLGDKNEGLKKQWQQELRQYYPNSIQ</sequence>
<proteinExistence type="predicted"/>
<organism evidence="2 3">
    <name type="scientific">Commensalibacter oyaizuii</name>
    <dbReference type="NCBI Taxonomy" id="3043873"/>
    <lineage>
        <taxon>Bacteria</taxon>
        <taxon>Pseudomonadati</taxon>
        <taxon>Pseudomonadota</taxon>
        <taxon>Alphaproteobacteria</taxon>
        <taxon>Acetobacterales</taxon>
        <taxon>Acetobacteraceae</taxon>
    </lineage>
</organism>
<evidence type="ECO:0000313" key="2">
    <source>
        <dbReference type="EMBL" id="MDI2091226.1"/>
    </source>
</evidence>
<feature type="chain" id="PRO_5046548323" evidence="1">
    <location>
        <begin position="35"/>
        <end position="196"/>
    </location>
</feature>
<protein>
    <submittedName>
        <fullName evidence="2">DUF3828 domain-containing protein</fullName>
    </submittedName>
</protein>
<keyword evidence="3" id="KW-1185">Reference proteome</keyword>
<keyword evidence="1" id="KW-0732">Signal</keyword>
<dbReference type="Gene3D" id="3.10.450.50">
    <property type="match status" value="1"/>
</dbReference>
<feature type="signal peptide" evidence="1">
    <location>
        <begin position="1"/>
        <end position="34"/>
    </location>
</feature>
<evidence type="ECO:0000313" key="3">
    <source>
        <dbReference type="Proteomes" id="UP001431634"/>
    </source>
</evidence>
<dbReference type="Proteomes" id="UP001431634">
    <property type="component" value="Unassembled WGS sequence"/>
</dbReference>
<gene>
    <name evidence="2" type="ORF">QJV27_07565</name>
</gene>
<name>A0ABT6Q3S5_9PROT</name>